<organism evidence="5 6">
    <name type="scientific">Limnospira platensis NIES-46</name>
    <dbReference type="NCBI Taxonomy" id="1236695"/>
    <lineage>
        <taxon>Bacteria</taxon>
        <taxon>Bacillati</taxon>
        <taxon>Cyanobacteriota</taxon>
        <taxon>Cyanophyceae</taxon>
        <taxon>Oscillatoriophycideae</taxon>
        <taxon>Oscillatoriales</taxon>
        <taxon>Sirenicapillariaceae</taxon>
        <taxon>Limnospira</taxon>
    </lineage>
</organism>
<evidence type="ECO:0000313" key="6">
    <source>
        <dbReference type="Proteomes" id="UP000326169"/>
    </source>
</evidence>
<sequence length="536" mass="57512">MAMADDPNTPWECEGAPPKYKKHKLYENAAGIEKCVECGRPRNYAGGGSSNGPPIPWSKVGAAAVILVLLGGIGYGISGLFKSCPTGQQKQGFSCVTVAVEPPPRPTRTPTTTPITPPTTQTIDIERYSSGENRLFVGRENPDSERGIKAFRNGQYSQAVQDFEKAVNGDRNSPEHQIYLNNAKARLAGSPFLIGAVVPIDTAASSAEEMLRGVADAQTRFNQAGGLNGRLLEVIVANDSNDPQRATEVAKRLASDPNLLGVIGHNSSDATQAGLAEYEQAGIPMISPTSTSTALSGNSFFRTLPSDAINGQKLADYAWYTLEIDNVAIFYNPNSSYSKSLETAFSQAFQQFGGRVVKTIDLSNEQLDPQREIQNLQGQVEGLVLFPNTAYISVAIALAVANNNQMKLLGGDALYNPNTLTSGSNAVEGLILAVPWFADGKYAEAAERRWLGQVNWRTAMSFDATQAMINALSEQASRSSVLQNLRNISLSNADTSGNLLQFESTGDRQGDPILVQAVKGGRNAPRGTQFSFQPIK</sequence>
<dbReference type="PANTHER" id="PTHR30483">
    <property type="entry name" value="LEUCINE-SPECIFIC-BINDING PROTEIN"/>
    <property type="match status" value="1"/>
</dbReference>
<dbReference type="SUPFAM" id="SSF53822">
    <property type="entry name" value="Periplasmic binding protein-like I"/>
    <property type="match status" value="1"/>
</dbReference>
<proteinExistence type="inferred from homology"/>
<evidence type="ECO:0000256" key="1">
    <source>
        <dbReference type="ARBA" id="ARBA00010062"/>
    </source>
</evidence>
<protein>
    <recommendedName>
        <fullName evidence="4">Leucine-binding protein domain-containing protein</fullName>
    </recommendedName>
</protein>
<dbReference type="CDD" id="cd06268">
    <property type="entry name" value="PBP1_ABC_transporter_LIVBP-like"/>
    <property type="match status" value="1"/>
</dbReference>
<dbReference type="PANTHER" id="PTHR30483:SF6">
    <property type="entry name" value="PERIPLASMIC BINDING PROTEIN OF ABC TRANSPORTER FOR NATURAL AMINO ACIDS"/>
    <property type="match status" value="1"/>
</dbReference>
<evidence type="ECO:0000259" key="4">
    <source>
        <dbReference type="Pfam" id="PF13458"/>
    </source>
</evidence>
<feature type="compositionally biased region" description="Low complexity" evidence="3">
    <location>
        <begin position="108"/>
        <end position="120"/>
    </location>
</feature>
<dbReference type="Proteomes" id="UP000326169">
    <property type="component" value="Unassembled WGS sequence"/>
</dbReference>
<gene>
    <name evidence="5" type="ORF">NIES46_11600</name>
</gene>
<evidence type="ECO:0000256" key="3">
    <source>
        <dbReference type="SAM" id="MobiDB-lite"/>
    </source>
</evidence>
<keyword evidence="2" id="KW-0732">Signal</keyword>
<comment type="caution">
    <text evidence="5">The sequence shown here is derived from an EMBL/GenBank/DDBJ whole genome shotgun (WGS) entry which is preliminary data.</text>
</comment>
<keyword evidence="6" id="KW-1185">Reference proteome</keyword>
<dbReference type="InterPro" id="IPR051010">
    <property type="entry name" value="BCAA_transport"/>
</dbReference>
<comment type="similarity">
    <text evidence="1">Belongs to the leucine-binding protein family.</text>
</comment>
<feature type="domain" description="Leucine-binding protein" evidence="4">
    <location>
        <begin position="194"/>
        <end position="505"/>
    </location>
</feature>
<dbReference type="EMBL" id="BIMW01000061">
    <property type="protein sequence ID" value="GCE93111.1"/>
    <property type="molecule type" value="Genomic_DNA"/>
</dbReference>
<dbReference type="Pfam" id="PF13458">
    <property type="entry name" value="Peripla_BP_6"/>
    <property type="match status" value="1"/>
</dbReference>
<evidence type="ECO:0000256" key="2">
    <source>
        <dbReference type="ARBA" id="ARBA00022729"/>
    </source>
</evidence>
<name>A0A5M3T5I6_LIMPL</name>
<dbReference type="InterPro" id="IPR028082">
    <property type="entry name" value="Peripla_BP_I"/>
</dbReference>
<accession>A0A5M3T5I6</accession>
<reference evidence="5 6" key="1">
    <citation type="journal article" date="2019" name="J Genomics">
        <title>The Draft Genome of a Hydrogen-producing Cyanobacterium, Arthrospira platensis NIES-46.</title>
        <authorList>
            <person name="Suzuki S."/>
            <person name="Yamaguchi H."/>
            <person name="Kawachi M."/>
        </authorList>
    </citation>
    <scope>NUCLEOTIDE SEQUENCE [LARGE SCALE GENOMIC DNA]</scope>
    <source>
        <strain evidence="5 6">NIES-46</strain>
    </source>
</reference>
<dbReference type="InterPro" id="IPR028081">
    <property type="entry name" value="Leu-bd"/>
</dbReference>
<feature type="region of interest" description="Disordered" evidence="3">
    <location>
        <begin position="100"/>
        <end position="120"/>
    </location>
</feature>
<dbReference type="Gene3D" id="3.40.50.2300">
    <property type="match status" value="2"/>
</dbReference>
<evidence type="ECO:0000313" key="5">
    <source>
        <dbReference type="EMBL" id="GCE93111.1"/>
    </source>
</evidence>